<dbReference type="Proteomes" id="UP001614391">
    <property type="component" value="Unassembled WGS sequence"/>
</dbReference>
<dbReference type="Gene3D" id="1.10.238.10">
    <property type="entry name" value="EF-hand"/>
    <property type="match status" value="1"/>
</dbReference>
<dbReference type="EMBL" id="JBITYT010000010">
    <property type="protein sequence ID" value="MFI9122162.1"/>
    <property type="molecule type" value="Genomic_DNA"/>
</dbReference>
<name>A0ABW8CX78_STRBI</name>
<dbReference type="InterPro" id="IPR011992">
    <property type="entry name" value="EF-hand-dom_pair"/>
</dbReference>
<evidence type="ECO:0000313" key="2">
    <source>
        <dbReference type="EMBL" id="MFI9122162.1"/>
    </source>
</evidence>
<organism evidence="2 3">
    <name type="scientific">Streptomyces bikiniensis</name>
    <dbReference type="NCBI Taxonomy" id="1896"/>
    <lineage>
        <taxon>Bacteria</taxon>
        <taxon>Bacillati</taxon>
        <taxon>Actinomycetota</taxon>
        <taxon>Actinomycetes</taxon>
        <taxon>Kitasatosporales</taxon>
        <taxon>Streptomycetaceae</taxon>
        <taxon>Streptomyces</taxon>
    </lineage>
</organism>
<dbReference type="RefSeq" id="WP_399617605.1">
    <property type="nucleotide sequence ID" value="NZ_JBITYT010000010.1"/>
</dbReference>
<dbReference type="SUPFAM" id="SSF47473">
    <property type="entry name" value="EF-hand"/>
    <property type="match status" value="1"/>
</dbReference>
<keyword evidence="3" id="KW-1185">Reference proteome</keyword>
<evidence type="ECO:0000259" key="1">
    <source>
        <dbReference type="PROSITE" id="PS50222"/>
    </source>
</evidence>
<sequence>MMTEANAPDGTRAVFGEFDTDDDWLLDVHEFGGAVRRLTGRSLDDEALRRLFRRADVDGDGLVSLPEFEGCLKEL</sequence>
<protein>
    <submittedName>
        <fullName evidence="2">EF-hand domain-containing protein</fullName>
    </submittedName>
</protein>
<gene>
    <name evidence="2" type="ORF">ACIGW0_22595</name>
</gene>
<dbReference type="Pfam" id="PF13499">
    <property type="entry name" value="EF-hand_7"/>
    <property type="match status" value="1"/>
</dbReference>
<proteinExistence type="predicted"/>
<evidence type="ECO:0000313" key="3">
    <source>
        <dbReference type="Proteomes" id="UP001614391"/>
    </source>
</evidence>
<comment type="caution">
    <text evidence="2">The sequence shown here is derived from an EMBL/GenBank/DDBJ whole genome shotgun (WGS) entry which is preliminary data.</text>
</comment>
<reference evidence="2 3" key="1">
    <citation type="submission" date="2024-10" db="EMBL/GenBank/DDBJ databases">
        <title>The Natural Products Discovery Center: Release of the First 8490 Sequenced Strains for Exploring Actinobacteria Biosynthetic Diversity.</title>
        <authorList>
            <person name="Kalkreuter E."/>
            <person name="Kautsar S.A."/>
            <person name="Yang D."/>
            <person name="Bader C.D."/>
            <person name="Teijaro C.N."/>
            <person name="Fluegel L."/>
            <person name="Davis C.M."/>
            <person name="Simpson J.R."/>
            <person name="Lauterbach L."/>
            <person name="Steele A.D."/>
            <person name="Gui C."/>
            <person name="Meng S."/>
            <person name="Li G."/>
            <person name="Viehrig K."/>
            <person name="Ye F."/>
            <person name="Su P."/>
            <person name="Kiefer A.F."/>
            <person name="Nichols A."/>
            <person name="Cepeda A.J."/>
            <person name="Yan W."/>
            <person name="Fan B."/>
            <person name="Jiang Y."/>
            <person name="Adhikari A."/>
            <person name="Zheng C.-J."/>
            <person name="Schuster L."/>
            <person name="Cowan T.M."/>
            <person name="Smanski M.J."/>
            <person name="Chevrette M.G."/>
            <person name="De Carvalho L.P.S."/>
            <person name="Shen B."/>
        </authorList>
    </citation>
    <scope>NUCLEOTIDE SEQUENCE [LARGE SCALE GENOMIC DNA]</scope>
    <source>
        <strain evidence="2 3">NPDC053346</strain>
    </source>
</reference>
<accession>A0ABW8CX78</accession>
<dbReference type="PROSITE" id="PS00018">
    <property type="entry name" value="EF_HAND_1"/>
    <property type="match status" value="1"/>
</dbReference>
<feature type="domain" description="EF-hand" evidence="1">
    <location>
        <begin position="43"/>
        <end position="75"/>
    </location>
</feature>
<feature type="domain" description="EF-hand" evidence="1">
    <location>
        <begin position="6"/>
        <end position="41"/>
    </location>
</feature>
<dbReference type="CDD" id="cd00051">
    <property type="entry name" value="EFh"/>
    <property type="match status" value="1"/>
</dbReference>
<dbReference type="InterPro" id="IPR002048">
    <property type="entry name" value="EF_hand_dom"/>
</dbReference>
<dbReference type="PROSITE" id="PS50222">
    <property type="entry name" value="EF_HAND_2"/>
    <property type="match status" value="2"/>
</dbReference>
<dbReference type="SMART" id="SM00054">
    <property type="entry name" value="EFh"/>
    <property type="match status" value="2"/>
</dbReference>
<dbReference type="InterPro" id="IPR018247">
    <property type="entry name" value="EF_Hand_1_Ca_BS"/>
</dbReference>